<feature type="domain" description="RAVE complex protein Rav1 C-terminal" evidence="3">
    <location>
        <begin position="1692"/>
        <end position="1991"/>
    </location>
</feature>
<feature type="compositionally biased region" description="Acidic residues" evidence="2">
    <location>
        <begin position="2164"/>
        <end position="2177"/>
    </location>
</feature>
<sequence length="3350" mass="370005">MKCHQILTGACNAGDRCFAVGSVEGIPFTAYAAGCNIVILANNFERVQVIPGVCHDNVQISCVDCSTDTGKIAAAYGKLVCVFEPTPLNSTGNAQNRLDYHWIQTGVIEAESYINTMVWNLEGTRLLTAGEVLQLWAAPCAKGIDGDDIGTGPVMFDTGSGSGVEGPDQEEPVWDCIWRCVTSVPTILMSFSHDGSLFATAAANDRLVKIWYDDKHMIIPAKPGEGTNLAADLTKQTRAKASFSYIYLPHPSAVKGFTWRTTSKYMPKGSVSNMLVTSCRDNICRIWVETILPDDGLVSLQQLDPVASQNPRFRTHRHKKKFMQRLKHIRACYQMHKQAKSGGSFMMGGMPTDPLPTVPSTYSVHDYHMYGIHASGVTPGFHFHLAASINAETDIPLVPSISGITTADDSEQSFVVHWLNNKEMNFTSEAENILIQFSRRALEKETTSLDHDVRSEVSHSDTEQRAAMSQQQRFGSRTPSHMAQRARSIDEDDPHSQSTSVHSHQPLSAATSSTSIATDVTTATTSALGDALDRRIETLLRDWHQTSDVLFSIHPVDGSLLVWIVDFLDDHPGSFRQAQVSFSARIPNALPLGDAMSMSPNLAIYNGATPSFIKQILKLEMQHDEESHGTKMKNNLTLASKESGEDESDSSWDNSSPVISMTTKHSNGSLNLWHITVADGSRFSQVLNISHFTRVCGHRFQLNDIKCHPVLPLLLSTSHHNKRELTPGEHSTQNMDDTPLICIQDSSNFKDWCSELILWRVDAVGPLSKSGGVTELARINSPQLSAFSNVAWIPTLLPSVILGSISNSPSACFVASDGESLRVYQSVIDGRTLLAEISTAERKKAMIESKLSLSTDSSLQEQAEQVNLSDFFKVVSEQSTAQPGCIIQLDAIGDSTNCWQHTQFLHVFQEGLIRGDRQDDGQEKGTSTMFDPAHAPIIDLHSYSVFEEPFFITLLEKTHSGSVMHMWHLIIASEHGHGDNFPHSGQSTPVAEPVHVQQTLDASPVVITTKKIGAQELPLPVGVSVIHCAPAAGHLSSASIYPACYAPYVLVTACSDNTVRFWHCRMTEAGDDLQIQWLEWNMISKDAKSTIIIPGRPLHVSAAYSGRIACAYETPGKENVVSSEPNGNISFACSVAIYECESTGGSQWVLEDKFDLHDLVPGDSSDPDLSQLCEIANSKSLSSLCLAATAPQPEDQGQLLIPSFSTLHTLCNKRFEKKGVNVKQKHPVQIDWVSKEDGSHLLTIAIGSKIQAYTSVADEVAVMAISGDTTEPTEMQVTRPSRQKSKSMHQISGDNLPRWMRLEKLNLSTADSMAPLPMQVSWVRDGILVVGMDSEIHVYSQWHQTDDKSILPVADKTLSPATIGTEEDTEDGSKHLSRDLTSEDLKNYLQENSANYKSHPTVSRVASYSVLASLDSKNKKSGVESLPVEEIDLFSAHSGVFEVSHILTPVLPQYHPQQLMELLNSGKIRRVKAIIAHLLRCLSSMSQRSTEIMNRSSFSDGDDFRSRSFSRSRALSGAGPQPGNRESRSSLTHSPGDLTLDYIAVTSIPPLPLWLLLEADKHIHPSQQSSKPENKDETYAELFGGLGSSLDDEDLELEEEDIDLGGRRKSISDHQPKGIAYFGPRQTQMLANLLTHTHLPGLSSLDQMHLLALADTVASCNIDFADRFDINKAKEMLAKETYSRSATDEPSMDSLDDCGLRFLLAMRHHTYLLRCIPVSQRANLQKGGIGSHNLVWAYHSESQEELLDFIPSVRQGNPRWSELREVGFGWWIRNNNVMSKCIQKVAKAAFQVRNDPLDAAIYYMAMKKKNLVWGLFRSISDKRMTEFFSHNFTEDRWRKAALKNAFALLGKQRFAHAASFFLLAGSLKDAIEVLLNKLQDLQLAMVVIRMYEGELEATPPSLIKLMYEKVLGMNAEGQAQDIKKLHPDPFIRSLTYWMLKDYAGSLNTLLQTDPTLGIHHPYYQAVQSKGSRTNVAADPRVFNFYVYLRTHPLLIRQCIANSAKDTGPGALMASRLGTVQDGLNKKAVYESSMSTLERRLYFTTAHAHLRAGCPTLALEVLSKLPDNVIDTDNQESCDLLRSPSKEPQPAHELIKSGTLDLPGYSFDEDNKGQHTASALFGTVSSSKDTAEALFAPSSNSNPFAPSGDGFDWSSPMTSLRNQQEDELDLDFSIDTGEEEKHKKPEKPTNLAVGGKRDDDGESVVSGSVSSSRRLDIMAQQLKFVSCLKMMMEELATLATGCEVDGGELRYQLYVWLEREVEALKEVCNYRSHAGGNDLVETSVPDEGDRVPSPTPVAVSSEPATLHEILQQEKIEFEAKLERAARRKRWLMANQQLLRTLLSYCSLHGSSGGGLANVRMELILLLQELQQESSNQQLLSPLPFPTTLPLLSASIASNKTVVSDPIRHLQATTHDLLQSLVDIKVIVTLHTDCTIIMRQATVLRNLAAALSDCIYQSLCDSETFTLKTQPSSCRIKKNGNLFSLPRPYPGVETTHMLFNEKSGLLCPQLFSSFSKSLQEVSPGLGMDMTTVTQRDSHLVGRDPHSLHVASDETLQVCTPPAKWPGVTSLLALVARARDEDTPKLNILLCEAFLAVYLSLLVHGLAASDAYVLYRLTAQQFTEKEWGNLFGGGVKKMLKVITNVLPTQSSSESPTVGSPLSAAGVMNTFSNLQKTRMKINMKILGQLGFQDPTGRHTTDEKSKPAYREQFLPPDMSIVSHLMKKPSLVGDLQTIDYDSSASDEEDYEEDYEEDEDIFKEPKILTDNTEHSDTDSYSWCLLRLACIRMAQTVVSKFLEVAGVELQELPHQSPLLHSMLRTMEHWLKSFVDQIESQKGPPPEYIPGCFVDTYVTGPAILKYRGLLEKHNTPFARNKGAVKPVERLWNYLVRQEEVQGVFIRYIFGRKRPAPEPIIYSDPGDDAESEVDDGIDGDVVSEAGAESSHQEASEYGGPRSESPVVASLEPVRIIHKDQDSCTTFCINKVNPGLMAVATVREVQELDVSLLLDHPNWLTNECELDVLTLNKDQETVQNSNFMIVQTPMDKSILVGKGGDGGMSSSSSINYNIGMGSQMNQTGRGASVILSHRIEGTRRMTSHPVLPLYLLGCQDGSVVVREWHHSSIVARPRPGGTFAKVARVRFNQQGNKFGVIDGDGNLSLYQLGLASQINKPFYNHQCHNKHGSDFVFVGSSSLLATAGQTSEHRNVGLWDSLMPQRKANVISWICHENGASALLYAPQHQILLSAGKKGTVCIFDVRNRSLRHKFQAHDAAIKCMALDQSEEFFCTGSADGDIKVWGLSVHNLIYNLPGEHSRSSLFKNLSQGVTQLHLDGNNRLFSCGADGSIKLRQLPERDLM</sequence>
<keyword evidence="5" id="KW-1185">Reference proteome</keyword>
<accession>A0AAV2SF23</accession>
<feature type="domain" description="RAVE complex protein Rav1 C-terminal" evidence="3">
    <location>
        <begin position="1295"/>
        <end position="1494"/>
    </location>
</feature>
<evidence type="ECO:0000256" key="2">
    <source>
        <dbReference type="SAM" id="MobiDB-lite"/>
    </source>
</evidence>
<dbReference type="FunFam" id="2.130.10.10:FF:000651">
    <property type="entry name" value="RaBConnectin related"/>
    <property type="match status" value="1"/>
</dbReference>
<keyword evidence="1" id="KW-0853">WD repeat</keyword>
<dbReference type="InterPro" id="IPR015943">
    <property type="entry name" value="WD40/YVTN_repeat-like_dom_sf"/>
</dbReference>
<evidence type="ECO:0000313" key="4">
    <source>
        <dbReference type="EMBL" id="CAL4193011.1"/>
    </source>
</evidence>
<feature type="region of interest" description="Disordered" evidence="2">
    <location>
        <begin position="2278"/>
        <end position="2298"/>
    </location>
</feature>
<proteinExistence type="predicted"/>
<feature type="compositionally biased region" description="Low complexity" evidence="2">
    <location>
        <begin position="2134"/>
        <end position="2146"/>
    </location>
</feature>
<dbReference type="GO" id="GO:0007035">
    <property type="term" value="P:vacuolar acidification"/>
    <property type="evidence" value="ECO:0007669"/>
    <property type="project" value="TreeGrafter"/>
</dbReference>
<protein>
    <recommendedName>
        <fullName evidence="3">RAVE complex protein Rav1 C-terminal domain-containing protein</fullName>
    </recommendedName>
</protein>
<dbReference type="PROSITE" id="PS50294">
    <property type="entry name" value="WD_REPEATS_REGION"/>
    <property type="match status" value="1"/>
</dbReference>
<evidence type="ECO:0000259" key="3">
    <source>
        <dbReference type="Pfam" id="PF12234"/>
    </source>
</evidence>
<gene>
    <name evidence="4" type="ORF">MNOR_LOCUS36786</name>
</gene>
<organism evidence="4 5">
    <name type="scientific">Meganyctiphanes norvegica</name>
    <name type="common">Northern krill</name>
    <name type="synonym">Thysanopoda norvegica</name>
    <dbReference type="NCBI Taxonomy" id="48144"/>
    <lineage>
        <taxon>Eukaryota</taxon>
        <taxon>Metazoa</taxon>
        <taxon>Ecdysozoa</taxon>
        <taxon>Arthropoda</taxon>
        <taxon>Crustacea</taxon>
        <taxon>Multicrustacea</taxon>
        <taxon>Malacostraca</taxon>
        <taxon>Eumalacostraca</taxon>
        <taxon>Eucarida</taxon>
        <taxon>Euphausiacea</taxon>
        <taxon>Euphausiidae</taxon>
        <taxon>Meganyctiphanes</taxon>
    </lineage>
</organism>
<dbReference type="PANTHER" id="PTHR13950">
    <property type="entry name" value="RABCONNECTIN-RELATED"/>
    <property type="match status" value="1"/>
</dbReference>
<dbReference type="PANTHER" id="PTHR13950:SF9">
    <property type="entry name" value="RABCONNECTIN-3A"/>
    <property type="match status" value="1"/>
</dbReference>
<dbReference type="SUPFAM" id="SSF50978">
    <property type="entry name" value="WD40 repeat-like"/>
    <property type="match status" value="2"/>
</dbReference>
<feature type="compositionally biased region" description="Polar residues" evidence="2">
    <location>
        <begin position="496"/>
        <end position="506"/>
    </location>
</feature>
<feature type="compositionally biased region" description="Acidic residues" evidence="2">
    <location>
        <begin position="2915"/>
        <end position="2928"/>
    </location>
</feature>
<feature type="region of interest" description="Disordered" evidence="2">
    <location>
        <begin position="446"/>
        <end position="515"/>
    </location>
</feature>
<dbReference type="InterPro" id="IPR036322">
    <property type="entry name" value="WD40_repeat_dom_sf"/>
</dbReference>
<evidence type="ECO:0000313" key="5">
    <source>
        <dbReference type="Proteomes" id="UP001497623"/>
    </source>
</evidence>
<feature type="compositionally biased region" description="Polar residues" evidence="2">
    <location>
        <begin position="467"/>
        <end position="481"/>
    </location>
</feature>
<dbReference type="InterPro" id="IPR001680">
    <property type="entry name" value="WD40_rpt"/>
</dbReference>
<feature type="compositionally biased region" description="Basic and acidic residues" evidence="2">
    <location>
        <begin position="446"/>
        <end position="464"/>
    </location>
</feature>
<dbReference type="PROSITE" id="PS50082">
    <property type="entry name" value="WD_REPEATS_2"/>
    <property type="match status" value="1"/>
</dbReference>
<reference evidence="4 5" key="1">
    <citation type="submission" date="2024-05" db="EMBL/GenBank/DDBJ databases">
        <authorList>
            <person name="Wallberg A."/>
        </authorList>
    </citation>
    <scope>NUCLEOTIDE SEQUENCE [LARGE SCALE GENOMIC DNA]</scope>
</reference>
<dbReference type="Proteomes" id="UP001497623">
    <property type="component" value="Unassembled WGS sequence"/>
</dbReference>
<feature type="repeat" description="WD" evidence="1">
    <location>
        <begin position="3260"/>
        <end position="3301"/>
    </location>
</feature>
<dbReference type="Pfam" id="PF00400">
    <property type="entry name" value="WD40"/>
    <property type="match status" value="1"/>
</dbReference>
<dbReference type="EMBL" id="CAXKWB010069237">
    <property type="protein sequence ID" value="CAL4193011.1"/>
    <property type="molecule type" value="Genomic_DNA"/>
</dbReference>
<feature type="region of interest" description="Disordered" evidence="2">
    <location>
        <begin position="2133"/>
        <end position="2206"/>
    </location>
</feature>
<dbReference type="InterPro" id="IPR052208">
    <property type="entry name" value="DmX-like/RAVE_component"/>
</dbReference>
<feature type="region of interest" description="Disordered" evidence="2">
    <location>
        <begin position="1493"/>
        <end position="1533"/>
    </location>
</feature>
<dbReference type="Gene3D" id="2.130.10.10">
    <property type="entry name" value="YVTN repeat-like/Quinoprotein amine dehydrogenase"/>
    <property type="match status" value="2"/>
</dbReference>
<evidence type="ECO:0000256" key="1">
    <source>
        <dbReference type="PROSITE-ProRule" id="PRU00221"/>
    </source>
</evidence>
<dbReference type="Pfam" id="PF12234">
    <property type="entry name" value="Rav1p_C"/>
    <property type="match status" value="2"/>
</dbReference>
<dbReference type="SMART" id="SM00320">
    <property type="entry name" value="WD40"/>
    <property type="match status" value="10"/>
</dbReference>
<dbReference type="InterPro" id="IPR022033">
    <property type="entry name" value="Rav1p_C"/>
</dbReference>
<dbReference type="GO" id="GO:0043291">
    <property type="term" value="C:RAVE complex"/>
    <property type="evidence" value="ECO:0007669"/>
    <property type="project" value="TreeGrafter"/>
</dbReference>
<feature type="region of interest" description="Disordered" evidence="2">
    <location>
        <begin position="2909"/>
        <end position="2955"/>
    </location>
</feature>
<comment type="caution">
    <text evidence="4">The sequence shown here is derived from an EMBL/GenBank/DDBJ whole genome shotgun (WGS) entry which is preliminary data.</text>
</comment>
<name>A0AAV2SF23_MEGNR</name>